<proteinExistence type="predicted"/>
<name>A0A8X7VC81_BRACI</name>
<dbReference type="GO" id="GO:0071163">
    <property type="term" value="P:DNA replication preinitiation complex assembly"/>
    <property type="evidence" value="ECO:0007669"/>
    <property type="project" value="InterPro"/>
</dbReference>
<reference evidence="1 2" key="1">
    <citation type="submission" date="2020-02" db="EMBL/GenBank/DDBJ databases">
        <authorList>
            <person name="Ma Q."/>
            <person name="Huang Y."/>
            <person name="Song X."/>
            <person name="Pei D."/>
        </authorList>
    </citation>
    <scope>NUCLEOTIDE SEQUENCE [LARGE SCALE GENOMIC DNA]</scope>
    <source>
        <strain evidence="1">Sxm20200214</strain>
        <tissue evidence="1">Leaf</tissue>
    </source>
</reference>
<gene>
    <name evidence="1" type="ORF">Bca52824_028438</name>
</gene>
<keyword evidence="2" id="KW-1185">Reference proteome</keyword>
<dbReference type="InterPro" id="IPR045173">
    <property type="entry name" value="Cdt1"/>
</dbReference>
<dbReference type="GO" id="GO:0000278">
    <property type="term" value="P:mitotic cell cycle"/>
    <property type="evidence" value="ECO:0007669"/>
    <property type="project" value="TreeGrafter"/>
</dbReference>
<dbReference type="AlphaFoldDB" id="A0A8X7VC81"/>
<dbReference type="PANTHER" id="PTHR28637">
    <property type="entry name" value="DNA REPLICATION FACTOR CDT1"/>
    <property type="match status" value="1"/>
</dbReference>
<dbReference type="GO" id="GO:0030174">
    <property type="term" value="P:regulation of DNA-templated DNA replication initiation"/>
    <property type="evidence" value="ECO:0007669"/>
    <property type="project" value="InterPro"/>
</dbReference>
<dbReference type="GO" id="GO:0003677">
    <property type="term" value="F:DNA binding"/>
    <property type="evidence" value="ECO:0007669"/>
    <property type="project" value="InterPro"/>
</dbReference>
<dbReference type="EMBL" id="JAAMPC010000006">
    <property type="protein sequence ID" value="KAG2308690.1"/>
    <property type="molecule type" value="Genomic_DNA"/>
</dbReference>
<accession>A0A8X7VC81</accession>
<dbReference type="GO" id="GO:0070182">
    <property type="term" value="F:DNA polymerase binding"/>
    <property type="evidence" value="ECO:0007669"/>
    <property type="project" value="TreeGrafter"/>
</dbReference>
<protein>
    <submittedName>
        <fullName evidence="1">Uncharacterized protein</fullName>
    </submittedName>
</protein>
<sequence>MKPDLHVTLKADSVEENDKLKSERNKISLRNVFRTRLADFVKAHPQGDEVPEEELPEGSIEGNQMKIQGMSPVKPQINVGPTSSLARPALWVNLAPTPASVLSTPAKMESTPVIVASTPPEFASTPSRLFSAACLQKNIDQVPVEDDDDEILSILPDELRQSVLHFAC</sequence>
<evidence type="ECO:0000313" key="1">
    <source>
        <dbReference type="EMBL" id="KAG2308690.1"/>
    </source>
</evidence>
<dbReference type="GO" id="GO:0005634">
    <property type="term" value="C:nucleus"/>
    <property type="evidence" value="ECO:0007669"/>
    <property type="project" value="TreeGrafter"/>
</dbReference>
<evidence type="ECO:0000313" key="2">
    <source>
        <dbReference type="Proteomes" id="UP000886595"/>
    </source>
</evidence>
<dbReference type="OrthoDB" id="341730at2759"/>
<dbReference type="Proteomes" id="UP000886595">
    <property type="component" value="Unassembled WGS sequence"/>
</dbReference>
<dbReference type="PANTHER" id="PTHR28637:SF12">
    <property type="entry name" value="CDT1 GEMININ-BINDING DOMAIN-CONTAINING PROTEIN"/>
    <property type="match status" value="1"/>
</dbReference>
<dbReference type="GO" id="GO:0000076">
    <property type="term" value="P:DNA replication checkpoint signaling"/>
    <property type="evidence" value="ECO:0007669"/>
    <property type="project" value="TreeGrafter"/>
</dbReference>
<organism evidence="1 2">
    <name type="scientific">Brassica carinata</name>
    <name type="common">Ethiopian mustard</name>
    <name type="synonym">Abyssinian cabbage</name>
    <dbReference type="NCBI Taxonomy" id="52824"/>
    <lineage>
        <taxon>Eukaryota</taxon>
        <taxon>Viridiplantae</taxon>
        <taxon>Streptophyta</taxon>
        <taxon>Embryophyta</taxon>
        <taxon>Tracheophyta</taxon>
        <taxon>Spermatophyta</taxon>
        <taxon>Magnoliopsida</taxon>
        <taxon>eudicotyledons</taxon>
        <taxon>Gunneridae</taxon>
        <taxon>Pentapetalae</taxon>
        <taxon>rosids</taxon>
        <taxon>malvids</taxon>
        <taxon>Brassicales</taxon>
        <taxon>Brassicaceae</taxon>
        <taxon>Brassiceae</taxon>
        <taxon>Brassica</taxon>
    </lineage>
</organism>
<comment type="caution">
    <text evidence="1">The sequence shown here is derived from an EMBL/GenBank/DDBJ whole genome shotgun (WGS) entry which is preliminary data.</text>
</comment>